<dbReference type="GeneID" id="108011486"/>
<feature type="repeat" description="Solcar" evidence="7">
    <location>
        <begin position="247"/>
        <end position="329"/>
    </location>
</feature>
<evidence type="ECO:0000256" key="6">
    <source>
        <dbReference type="ARBA" id="ARBA00023136"/>
    </source>
</evidence>
<evidence type="ECO:0000313" key="11">
    <source>
        <dbReference type="RefSeq" id="XP_016932124.3"/>
    </source>
</evidence>
<proteinExistence type="inferred from homology"/>
<dbReference type="PANTHER" id="PTHR46314">
    <property type="entry name" value="SOLUTE CARRIER FAMILY 25 MEMBER 44"/>
    <property type="match status" value="1"/>
</dbReference>
<evidence type="ECO:0000256" key="4">
    <source>
        <dbReference type="ARBA" id="ARBA00022692"/>
    </source>
</evidence>
<dbReference type="GO" id="GO:0016020">
    <property type="term" value="C:membrane"/>
    <property type="evidence" value="ECO:0007669"/>
    <property type="project" value="UniProtKB-SubCell"/>
</dbReference>
<dbReference type="InterPro" id="IPR002067">
    <property type="entry name" value="MCP"/>
</dbReference>
<comment type="similarity">
    <text evidence="2 8">Belongs to the mitochondrial carrier (TC 2.A.29) family.</text>
</comment>
<dbReference type="Gene3D" id="1.50.40.10">
    <property type="entry name" value="Mitochondrial carrier domain"/>
    <property type="match status" value="2"/>
</dbReference>
<comment type="subcellular location">
    <subcellularLocation>
        <location evidence="1">Membrane</location>
        <topology evidence="1">Multi-pass membrane protein</topology>
    </subcellularLocation>
</comment>
<keyword evidence="4 7" id="KW-0812">Transmembrane</keyword>
<keyword evidence="5" id="KW-0677">Repeat</keyword>
<dbReference type="Pfam" id="PF00153">
    <property type="entry name" value="Mito_carr"/>
    <property type="match status" value="3"/>
</dbReference>
<dbReference type="PANTHER" id="PTHR46314:SF2">
    <property type="entry name" value="SOLUTE CARRIER FAMILY 25 MEMBER 44"/>
    <property type="match status" value="1"/>
</dbReference>
<dbReference type="GO" id="GO:0015658">
    <property type="term" value="F:branched-chain amino acid transmembrane transporter activity"/>
    <property type="evidence" value="ECO:0007669"/>
    <property type="project" value="InterPro"/>
</dbReference>
<dbReference type="AlphaFoldDB" id="A0AB40DB96"/>
<dbReference type="InterPro" id="IPR018108">
    <property type="entry name" value="MCP_transmembrane"/>
</dbReference>
<dbReference type="GO" id="GO:0005739">
    <property type="term" value="C:mitochondrion"/>
    <property type="evidence" value="ECO:0007669"/>
    <property type="project" value="InterPro"/>
</dbReference>
<keyword evidence="3 8" id="KW-0813">Transport</keyword>
<feature type="transmembrane region" description="Helical" evidence="9">
    <location>
        <begin position="249"/>
        <end position="267"/>
    </location>
</feature>
<evidence type="ECO:0000256" key="9">
    <source>
        <dbReference type="SAM" id="Phobius"/>
    </source>
</evidence>
<dbReference type="GO" id="GO:0009083">
    <property type="term" value="P:branched-chain amino acid catabolic process"/>
    <property type="evidence" value="ECO:0007669"/>
    <property type="project" value="InterPro"/>
</dbReference>
<keyword evidence="10" id="KW-1185">Reference proteome</keyword>
<feature type="transmembrane region" description="Helical" evidence="9">
    <location>
        <begin position="208"/>
        <end position="229"/>
    </location>
</feature>
<feature type="repeat" description="Solcar" evidence="7">
    <location>
        <begin position="131"/>
        <end position="237"/>
    </location>
</feature>
<reference evidence="11 12" key="1">
    <citation type="submission" date="2025-04" db="UniProtKB">
        <authorList>
            <consortium name="RefSeq"/>
        </authorList>
    </citation>
    <scope>IDENTIFICATION</scope>
    <source>
        <strain evidence="11 12">WT10</strain>
        <tissue evidence="11 12">Whole body</tissue>
    </source>
</reference>
<dbReference type="PROSITE" id="PS50920">
    <property type="entry name" value="SOLCAR"/>
    <property type="match status" value="3"/>
</dbReference>
<gene>
    <name evidence="11 12" type="primary">LOC108011486</name>
</gene>
<dbReference type="InterPro" id="IPR042164">
    <property type="entry name" value="SLC25A44"/>
</dbReference>
<accession>A0AB40DB96</accession>
<evidence type="ECO:0000256" key="3">
    <source>
        <dbReference type="ARBA" id="ARBA00022448"/>
    </source>
</evidence>
<dbReference type="RefSeq" id="XP_016932124.3">
    <property type="nucleotide sequence ID" value="XM_017076635.3"/>
</dbReference>
<evidence type="ECO:0000313" key="10">
    <source>
        <dbReference type="Proteomes" id="UP001652628"/>
    </source>
</evidence>
<organism evidence="10 12">
    <name type="scientific">Drosophila suzukii</name>
    <name type="common">Spotted-wing drosophila fruit fly</name>
    <dbReference type="NCBI Taxonomy" id="28584"/>
    <lineage>
        <taxon>Eukaryota</taxon>
        <taxon>Metazoa</taxon>
        <taxon>Ecdysozoa</taxon>
        <taxon>Arthropoda</taxon>
        <taxon>Hexapoda</taxon>
        <taxon>Insecta</taxon>
        <taxon>Pterygota</taxon>
        <taxon>Neoptera</taxon>
        <taxon>Endopterygota</taxon>
        <taxon>Diptera</taxon>
        <taxon>Brachycera</taxon>
        <taxon>Muscomorpha</taxon>
        <taxon>Ephydroidea</taxon>
        <taxon>Drosophilidae</taxon>
        <taxon>Drosophila</taxon>
        <taxon>Sophophora</taxon>
    </lineage>
</organism>
<evidence type="ECO:0000256" key="1">
    <source>
        <dbReference type="ARBA" id="ARBA00004141"/>
    </source>
</evidence>
<dbReference type="RefSeq" id="XP_065721539.1">
    <property type="nucleotide sequence ID" value="XM_065865467.1"/>
</dbReference>
<name>A0AB40DB96_DROSZ</name>
<dbReference type="SUPFAM" id="SSF103506">
    <property type="entry name" value="Mitochondrial carrier"/>
    <property type="match status" value="1"/>
</dbReference>
<protein>
    <submittedName>
        <fullName evidence="11 12">Solute carrier family 25 member 44</fullName>
    </submittedName>
</protein>
<sequence length="341" mass="38013">MAESTSTSTSRLAVAPTGGGGAVGADGSPYIRTIEWDMMNKTKFFPLSMLSSFSVRCCLFPLTVIKTQLQVQHKSDVYKGMIDCAMKIYKSEGVPGLYRGFWISSVQIVSGVFYISTYEGVRHVLNDMGAGHRMKALAGGGCASLVGQTIIVPFDVISQHAMVLGMSAHAGSKGDINPLGIKSWPGRSRLHISMDIGREIMRRDGFRGFYRGYTASLMAYVPNSAMWWAFYHLYQDELFRICPVWVSHLLIQCVAGSLGGFTTTILTNPLDIVRARLQVHRLDSMSVAFRELWQEEKLNCFFKGLSARLVQSAAFSFSIILGYETIKRIAVDEQYKHQIRW</sequence>
<feature type="repeat" description="Solcar" evidence="7">
    <location>
        <begin position="39"/>
        <end position="124"/>
    </location>
</feature>
<keyword evidence="6 7" id="KW-0472">Membrane</keyword>
<dbReference type="InterPro" id="IPR023395">
    <property type="entry name" value="MCP_dom_sf"/>
</dbReference>
<evidence type="ECO:0000313" key="12">
    <source>
        <dbReference type="RefSeq" id="XP_065721539.1"/>
    </source>
</evidence>
<evidence type="ECO:0000256" key="2">
    <source>
        <dbReference type="ARBA" id="ARBA00006375"/>
    </source>
</evidence>
<evidence type="ECO:0000256" key="7">
    <source>
        <dbReference type="PROSITE-ProRule" id="PRU00282"/>
    </source>
</evidence>
<dbReference type="Proteomes" id="UP001652628">
    <property type="component" value="Chromosome 3"/>
</dbReference>
<keyword evidence="9" id="KW-1133">Transmembrane helix</keyword>
<dbReference type="PRINTS" id="PR00926">
    <property type="entry name" value="MITOCARRIER"/>
</dbReference>
<evidence type="ECO:0000256" key="5">
    <source>
        <dbReference type="ARBA" id="ARBA00022737"/>
    </source>
</evidence>
<evidence type="ECO:0000256" key="8">
    <source>
        <dbReference type="RuleBase" id="RU000488"/>
    </source>
</evidence>